<proteinExistence type="predicted"/>
<comment type="caution">
    <text evidence="1">The sequence shown here is derived from an EMBL/GenBank/DDBJ whole genome shotgun (WGS) entry which is preliminary data.</text>
</comment>
<dbReference type="EMBL" id="BMAT01009082">
    <property type="protein sequence ID" value="GFR98111.1"/>
    <property type="molecule type" value="Genomic_DNA"/>
</dbReference>
<sequence length="162" mass="18690">MGTNCSKLLEKWKNADFNDAGIIDEEQLDKDTDKTDIFNKTIIDLEPELKEKLATDTFQYDQPGKPMSSDPTRQVKALTHTNDKNSDRVTFLIQEILKNPDNRTWKNPLSAYPSGSDEWKNVVNLFTLVNKNELLPCAVQAVEAMDQKKSLYMRLRKIWTTH</sequence>
<evidence type="ECO:0000313" key="2">
    <source>
        <dbReference type="Proteomes" id="UP000762676"/>
    </source>
</evidence>
<dbReference type="AlphaFoldDB" id="A0AAV4HJQ2"/>
<organism evidence="1 2">
    <name type="scientific">Elysia marginata</name>
    <dbReference type="NCBI Taxonomy" id="1093978"/>
    <lineage>
        <taxon>Eukaryota</taxon>
        <taxon>Metazoa</taxon>
        <taxon>Spiralia</taxon>
        <taxon>Lophotrochozoa</taxon>
        <taxon>Mollusca</taxon>
        <taxon>Gastropoda</taxon>
        <taxon>Heterobranchia</taxon>
        <taxon>Euthyneura</taxon>
        <taxon>Panpulmonata</taxon>
        <taxon>Sacoglossa</taxon>
        <taxon>Placobranchoidea</taxon>
        <taxon>Plakobranchidae</taxon>
        <taxon>Elysia</taxon>
    </lineage>
</organism>
<accession>A0AAV4HJQ2</accession>
<evidence type="ECO:0008006" key="3">
    <source>
        <dbReference type="Google" id="ProtNLM"/>
    </source>
</evidence>
<reference evidence="1 2" key="1">
    <citation type="journal article" date="2021" name="Elife">
        <title>Chloroplast acquisition without the gene transfer in kleptoplastic sea slugs, Plakobranchus ocellatus.</title>
        <authorList>
            <person name="Maeda T."/>
            <person name="Takahashi S."/>
            <person name="Yoshida T."/>
            <person name="Shimamura S."/>
            <person name="Takaki Y."/>
            <person name="Nagai Y."/>
            <person name="Toyoda A."/>
            <person name="Suzuki Y."/>
            <person name="Arimoto A."/>
            <person name="Ishii H."/>
            <person name="Satoh N."/>
            <person name="Nishiyama T."/>
            <person name="Hasebe M."/>
            <person name="Maruyama T."/>
            <person name="Minagawa J."/>
            <person name="Obokata J."/>
            <person name="Shigenobu S."/>
        </authorList>
    </citation>
    <scope>NUCLEOTIDE SEQUENCE [LARGE SCALE GENOMIC DNA]</scope>
</reference>
<name>A0AAV4HJQ2_9GAST</name>
<dbReference type="Proteomes" id="UP000762676">
    <property type="component" value="Unassembled WGS sequence"/>
</dbReference>
<evidence type="ECO:0000313" key="1">
    <source>
        <dbReference type="EMBL" id="GFR98111.1"/>
    </source>
</evidence>
<protein>
    <recommendedName>
        <fullName evidence="3">Death domain-containing protein</fullName>
    </recommendedName>
</protein>
<gene>
    <name evidence="1" type="ORF">ElyMa_004493000</name>
</gene>
<keyword evidence="2" id="KW-1185">Reference proteome</keyword>